<comment type="caution">
    <text evidence="6">The sequence shown here is derived from an EMBL/GenBank/DDBJ whole genome shotgun (WGS) entry which is preliminary data.</text>
</comment>
<name>A0ABT4X0U3_9BACI</name>
<dbReference type="CDD" id="cd00009">
    <property type="entry name" value="AAA"/>
    <property type="match status" value="1"/>
</dbReference>
<evidence type="ECO:0000256" key="4">
    <source>
        <dbReference type="ARBA" id="ARBA00023163"/>
    </source>
</evidence>
<evidence type="ECO:0000256" key="3">
    <source>
        <dbReference type="ARBA" id="ARBA00023015"/>
    </source>
</evidence>
<dbReference type="SUPFAM" id="SSF52540">
    <property type="entry name" value="P-loop containing nucleoside triphosphate hydrolases"/>
    <property type="match status" value="1"/>
</dbReference>
<keyword evidence="4" id="KW-0804">Transcription</keyword>
<dbReference type="PANTHER" id="PTHR32071">
    <property type="entry name" value="TRANSCRIPTIONAL REGULATORY PROTEIN"/>
    <property type="match status" value="1"/>
</dbReference>
<dbReference type="Pfam" id="PF25601">
    <property type="entry name" value="AAA_lid_14"/>
    <property type="match status" value="1"/>
</dbReference>
<keyword evidence="1" id="KW-0547">Nucleotide-binding</keyword>
<protein>
    <submittedName>
        <fullName evidence="6">Sigma 54-interacting transcriptional regulator</fullName>
    </submittedName>
</protein>
<evidence type="ECO:0000313" key="6">
    <source>
        <dbReference type="EMBL" id="MDA7025707.1"/>
    </source>
</evidence>
<sequence>MENPLTFAELIGEDDAFLEAKIRAKQFAESSHPVLISGKTGTGKNFFAKAIHFESSYKSGPFFRISCSTLNDKEFSEKLLLAPLKESGTLFLDEVWGLSLPLQGKLLALIEKGISCRLISSTSVSLTKRMESNEFRRDLFYRLHVLDLPLPSLHERRGDIPLLVHHFLKSGDQDIYVEPIVWKAFEQYEFPGNVRELKNITDYIKTVSDQKTVQLYDIPPILREKEQVKNKKTKDKKSKTTSLTLMEKEEFVFLLETIKQLNEKGEPASRRMLSEQSNDQKTVLTPQQVRSRLDFLEKKEYVTKGRGRAGTKITLEGLRFLSSLKNHIIQD</sequence>
<dbReference type="EMBL" id="JAQKAB010000002">
    <property type="protein sequence ID" value="MDA7025707.1"/>
    <property type="molecule type" value="Genomic_DNA"/>
</dbReference>
<reference evidence="6 7" key="1">
    <citation type="submission" date="2023-01" db="EMBL/GenBank/DDBJ databases">
        <title>Bacillus changyiensis sp. nov., isolated from a coastal deposit.</title>
        <authorList>
            <person name="Xiao G."/>
            <person name="Lai Q."/>
            <person name="Hu Z."/>
            <person name="Shao Z."/>
        </authorList>
    </citation>
    <scope>NUCLEOTIDE SEQUENCE [LARGE SCALE GENOMIC DNA]</scope>
    <source>
        <strain evidence="6 7">CLL-7-23</strain>
    </source>
</reference>
<dbReference type="InterPro" id="IPR025944">
    <property type="entry name" value="Sigma_54_int_dom_CS"/>
</dbReference>
<evidence type="ECO:0000256" key="2">
    <source>
        <dbReference type="ARBA" id="ARBA00022840"/>
    </source>
</evidence>
<dbReference type="SMART" id="SM00382">
    <property type="entry name" value="AAA"/>
    <property type="match status" value="1"/>
</dbReference>
<keyword evidence="7" id="KW-1185">Reference proteome</keyword>
<dbReference type="PANTHER" id="PTHR32071:SF119">
    <property type="entry name" value="SIGMA L-DEPENDENT TRANSCRIPTIONAL REGULATOR YPLP-RELATED"/>
    <property type="match status" value="1"/>
</dbReference>
<proteinExistence type="predicted"/>
<dbReference type="PROSITE" id="PS50045">
    <property type="entry name" value="SIGMA54_INTERACT_4"/>
    <property type="match status" value="1"/>
</dbReference>
<dbReference type="PROSITE" id="PS00688">
    <property type="entry name" value="SIGMA54_INTERACT_3"/>
    <property type="match status" value="1"/>
</dbReference>
<dbReference type="Proteomes" id="UP001211894">
    <property type="component" value="Unassembled WGS sequence"/>
</dbReference>
<dbReference type="Pfam" id="PF14532">
    <property type="entry name" value="Sigma54_activ_2"/>
    <property type="match status" value="1"/>
</dbReference>
<evidence type="ECO:0000313" key="7">
    <source>
        <dbReference type="Proteomes" id="UP001211894"/>
    </source>
</evidence>
<keyword evidence="2" id="KW-0067">ATP-binding</keyword>
<dbReference type="InterPro" id="IPR003593">
    <property type="entry name" value="AAA+_ATPase"/>
</dbReference>
<dbReference type="InterPro" id="IPR036388">
    <property type="entry name" value="WH-like_DNA-bd_sf"/>
</dbReference>
<dbReference type="InterPro" id="IPR002078">
    <property type="entry name" value="Sigma_54_int"/>
</dbReference>
<evidence type="ECO:0000256" key="1">
    <source>
        <dbReference type="ARBA" id="ARBA00022741"/>
    </source>
</evidence>
<dbReference type="RefSeq" id="WP_271339560.1">
    <property type="nucleotide sequence ID" value="NZ_JAQKAB010000002.1"/>
</dbReference>
<evidence type="ECO:0000259" key="5">
    <source>
        <dbReference type="PROSITE" id="PS50045"/>
    </source>
</evidence>
<gene>
    <name evidence="6" type="ORF">PJ311_03650</name>
</gene>
<dbReference type="Gene3D" id="3.40.50.300">
    <property type="entry name" value="P-loop containing nucleotide triphosphate hydrolases"/>
    <property type="match status" value="1"/>
</dbReference>
<dbReference type="InterPro" id="IPR027417">
    <property type="entry name" value="P-loop_NTPase"/>
</dbReference>
<dbReference type="Gene3D" id="1.10.8.60">
    <property type="match status" value="1"/>
</dbReference>
<dbReference type="InterPro" id="IPR058031">
    <property type="entry name" value="AAA_lid_NorR"/>
</dbReference>
<accession>A0ABT4X0U3</accession>
<organism evidence="6 7">
    <name type="scientific">Bacillus changyiensis</name>
    <dbReference type="NCBI Taxonomy" id="3004103"/>
    <lineage>
        <taxon>Bacteria</taxon>
        <taxon>Bacillati</taxon>
        <taxon>Bacillota</taxon>
        <taxon>Bacilli</taxon>
        <taxon>Bacillales</taxon>
        <taxon>Bacillaceae</taxon>
        <taxon>Bacillus</taxon>
    </lineage>
</organism>
<keyword evidence="3" id="KW-0805">Transcription regulation</keyword>
<feature type="domain" description="Sigma-54 factor interaction" evidence="5">
    <location>
        <begin position="10"/>
        <end position="206"/>
    </location>
</feature>
<dbReference type="Gene3D" id="1.10.10.10">
    <property type="entry name" value="Winged helix-like DNA-binding domain superfamily/Winged helix DNA-binding domain"/>
    <property type="match status" value="1"/>
</dbReference>